<dbReference type="GO" id="GO:0043130">
    <property type="term" value="F:ubiquitin binding"/>
    <property type="evidence" value="ECO:0007669"/>
    <property type="project" value="TreeGrafter"/>
</dbReference>
<dbReference type="InterPro" id="IPR022087">
    <property type="entry name" value="DA1-like_dom"/>
</dbReference>
<dbReference type="Pfam" id="PF12315">
    <property type="entry name" value="DA1-like"/>
    <property type="match status" value="1"/>
</dbReference>
<reference evidence="3" key="2">
    <citation type="submission" date="2019-07" db="EMBL/GenBank/DDBJ databases">
        <authorList>
            <person name="Yang Y."/>
            <person name="Bocs S."/>
            <person name="Baudouin L."/>
        </authorList>
    </citation>
    <scope>NUCLEOTIDE SEQUENCE</scope>
    <source>
        <tissue evidence="3">Spear leaf of Hainan Tall coconut</tissue>
    </source>
</reference>
<feature type="region of interest" description="Disordered" evidence="1">
    <location>
        <begin position="121"/>
        <end position="149"/>
    </location>
</feature>
<dbReference type="AlphaFoldDB" id="A0A8K0I4P8"/>
<feature type="compositionally biased region" description="Low complexity" evidence="1">
    <location>
        <begin position="359"/>
        <end position="376"/>
    </location>
</feature>
<dbReference type="PANTHER" id="PTHR24209">
    <property type="entry name" value="PROTEIN DA1-RELATED 2"/>
    <property type="match status" value="1"/>
</dbReference>
<dbReference type="OrthoDB" id="25414at2759"/>
<dbReference type="Pfam" id="PF23625">
    <property type="entry name" value="UIM_2"/>
    <property type="match status" value="3"/>
</dbReference>
<organism evidence="3 4">
    <name type="scientific">Cocos nucifera</name>
    <name type="common">Coconut palm</name>
    <dbReference type="NCBI Taxonomy" id="13894"/>
    <lineage>
        <taxon>Eukaryota</taxon>
        <taxon>Viridiplantae</taxon>
        <taxon>Streptophyta</taxon>
        <taxon>Embryophyta</taxon>
        <taxon>Tracheophyta</taxon>
        <taxon>Spermatophyta</taxon>
        <taxon>Magnoliopsida</taxon>
        <taxon>Liliopsida</taxon>
        <taxon>Arecaceae</taxon>
        <taxon>Arecoideae</taxon>
        <taxon>Cocoseae</taxon>
        <taxon>Attaleinae</taxon>
        <taxon>Cocos</taxon>
    </lineage>
</organism>
<feature type="region of interest" description="Disordered" evidence="1">
    <location>
        <begin position="42"/>
        <end position="74"/>
    </location>
</feature>
<dbReference type="EMBL" id="CM017875">
    <property type="protein sequence ID" value="KAG1337816.1"/>
    <property type="molecule type" value="Genomic_DNA"/>
</dbReference>
<evidence type="ECO:0000313" key="3">
    <source>
        <dbReference type="EMBL" id="KAG1337816.1"/>
    </source>
</evidence>
<evidence type="ECO:0000313" key="4">
    <source>
        <dbReference type="Proteomes" id="UP000797356"/>
    </source>
</evidence>
<gene>
    <name evidence="3" type="ORF">COCNU_04G001220</name>
</gene>
<feature type="region of interest" description="Disordered" evidence="1">
    <location>
        <begin position="358"/>
        <end position="380"/>
    </location>
</feature>
<name>A0A8K0I4P8_COCNU</name>
<dbReference type="Proteomes" id="UP000797356">
    <property type="component" value="Chromosome 4"/>
</dbReference>
<comment type="caution">
    <text evidence="3">The sequence shown here is derived from an EMBL/GenBank/DDBJ whole genome shotgun (WGS) entry which is preliminary data.</text>
</comment>
<feature type="domain" description="Protein DA1-like" evidence="2">
    <location>
        <begin position="221"/>
        <end position="428"/>
    </location>
</feature>
<reference evidence="3" key="1">
    <citation type="journal article" date="2017" name="Gigascience">
        <title>The genome draft of coconut (Cocos nucifera).</title>
        <authorList>
            <person name="Xiao Y."/>
            <person name="Xu P."/>
            <person name="Fan H."/>
            <person name="Baudouin L."/>
            <person name="Xia W."/>
            <person name="Bocs S."/>
            <person name="Xu J."/>
            <person name="Li Q."/>
            <person name="Guo A."/>
            <person name="Zhou L."/>
            <person name="Li J."/>
            <person name="Wu Y."/>
            <person name="Ma Z."/>
            <person name="Armero A."/>
            <person name="Issali A.E."/>
            <person name="Liu N."/>
            <person name="Peng M."/>
            <person name="Yang Y."/>
        </authorList>
    </citation>
    <scope>NUCLEOTIDE SEQUENCE</scope>
    <source>
        <tissue evidence="3">Spear leaf of Hainan Tall coconut</tissue>
    </source>
</reference>
<feature type="region of interest" description="Disordered" evidence="1">
    <location>
        <begin position="166"/>
        <end position="187"/>
    </location>
</feature>
<dbReference type="PANTHER" id="PTHR24209:SF7">
    <property type="entry name" value="PROTEIN DA1-RELATED 2"/>
    <property type="match status" value="1"/>
</dbReference>
<evidence type="ECO:0000259" key="2">
    <source>
        <dbReference type="Pfam" id="PF12315"/>
    </source>
</evidence>
<evidence type="ECO:0000256" key="1">
    <source>
        <dbReference type="SAM" id="MobiDB-lite"/>
    </source>
</evidence>
<accession>A0A8K0I4P8</accession>
<feature type="compositionally biased region" description="Basic and acidic residues" evidence="1">
    <location>
        <begin position="65"/>
        <end position="74"/>
    </location>
</feature>
<dbReference type="InterPro" id="IPR045218">
    <property type="entry name" value="DA1-like"/>
</dbReference>
<keyword evidence="4" id="KW-1185">Reference proteome</keyword>
<proteinExistence type="predicted"/>
<protein>
    <submittedName>
        <fullName evidence="3">Protein DA1-related 2</fullName>
    </submittedName>
</protein>
<sequence length="434" mass="49023">MASPSDSTFLSDPCIYGHTTSSYSERKYRFMKWLCKIFKGTSRGASNGRRPQAPGENIFWNEPVRSTDDQPKAENEEMDHAIALSLAEDDKKRNGHTTSSYSERKYRFMKWLCKIFKGTSRGASNGRRPQAPGENIFWNEPVRSTDDQPKAENEEMDHAIALSLAEDDKKRNGKTASGCNGMGNDDEDLARALHESLNMSSLQPYTPIQYLPRGYRDYYEGMNMKIDQQIPMLLVERQALNEAMEGEKDGHYHMPETRGLCLSEEQTILKRPKIGENRICGVRTHPQKLTRKCEVTAILVLYGLPRLLTGSILAHELMHAWLRLKGYRNLSPEVEEGICQVLSHMWLESEVMPGSRNIPSSSSFASSSSSSFPSSKKAGKSDIEKKLGGFFIHQIAHDTSSAYGEGFRTANEAVNKFGLRRTLDHIRWTGNLPM</sequence>